<evidence type="ECO:0000313" key="1">
    <source>
        <dbReference type="EMBL" id="PIQ68169.1"/>
    </source>
</evidence>
<name>A0A2H0KA98_9BACT</name>
<dbReference type="Proteomes" id="UP000229342">
    <property type="component" value="Unassembled WGS sequence"/>
</dbReference>
<gene>
    <name evidence="1" type="ORF">COV91_05585</name>
</gene>
<evidence type="ECO:0000313" key="2">
    <source>
        <dbReference type="Proteomes" id="UP000229342"/>
    </source>
</evidence>
<dbReference type="AlphaFoldDB" id="A0A2H0KA98"/>
<reference evidence="1 2" key="1">
    <citation type="submission" date="2017-09" db="EMBL/GenBank/DDBJ databases">
        <title>Depth-based differentiation of microbial function through sediment-hosted aquifers and enrichment of novel symbionts in the deep terrestrial subsurface.</title>
        <authorList>
            <person name="Probst A.J."/>
            <person name="Ladd B."/>
            <person name="Jarett J.K."/>
            <person name="Geller-Mcgrath D.E."/>
            <person name="Sieber C.M."/>
            <person name="Emerson J.B."/>
            <person name="Anantharaman K."/>
            <person name="Thomas B.C."/>
            <person name="Malmstrom R."/>
            <person name="Stieglmeier M."/>
            <person name="Klingl A."/>
            <person name="Woyke T."/>
            <person name="Ryan C.M."/>
            <person name="Banfield J.F."/>
        </authorList>
    </citation>
    <scope>NUCLEOTIDE SEQUENCE [LARGE SCALE GENOMIC DNA]</scope>
    <source>
        <strain evidence="1">CG11_big_fil_rev_8_21_14_0_20_46_11</strain>
    </source>
</reference>
<protein>
    <submittedName>
        <fullName evidence="1">Uncharacterized protein</fullName>
    </submittedName>
</protein>
<comment type="caution">
    <text evidence="1">The sequence shown here is derived from an EMBL/GenBank/DDBJ whole genome shotgun (WGS) entry which is preliminary data.</text>
</comment>
<proteinExistence type="predicted"/>
<accession>A0A2H0KA98</accession>
<dbReference type="EMBL" id="PCVG01000076">
    <property type="protein sequence ID" value="PIQ68169.1"/>
    <property type="molecule type" value="Genomic_DNA"/>
</dbReference>
<sequence>MVTKSKFCRLIVASVSKIRHLLYPAPCRLERPALGNRDMYIEDAVIREKMRVIIDRLIP</sequence>
<organism evidence="1 2">
    <name type="scientific">Candidatus Taylorbacteria bacterium CG11_big_fil_rev_8_21_14_0_20_46_11</name>
    <dbReference type="NCBI Taxonomy" id="1975025"/>
    <lineage>
        <taxon>Bacteria</taxon>
        <taxon>Candidatus Tayloriibacteriota</taxon>
    </lineage>
</organism>